<dbReference type="SUPFAM" id="SSF52113">
    <property type="entry name" value="BRCT domain"/>
    <property type="match status" value="1"/>
</dbReference>
<evidence type="ECO:0000256" key="3">
    <source>
        <dbReference type="ARBA" id="ARBA00023242"/>
    </source>
</evidence>
<evidence type="ECO:0000256" key="7">
    <source>
        <dbReference type="SAM" id="Phobius"/>
    </source>
</evidence>
<feature type="domain" description="BRCT" evidence="8">
    <location>
        <begin position="900"/>
        <end position="945"/>
    </location>
</feature>
<feature type="compositionally biased region" description="Basic and acidic residues" evidence="6">
    <location>
        <begin position="728"/>
        <end position="747"/>
    </location>
</feature>
<dbReference type="SMART" id="SM00292">
    <property type="entry name" value="BRCT"/>
    <property type="match status" value="2"/>
</dbReference>
<feature type="compositionally biased region" description="Basic and acidic residues" evidence="6">
    <location>
        <begin position="342"/>
        <end position="364"/>
    </location>
</feature>
<feature type="region of interest" description="Disordered" evidence="6">
    <location>
        <begin position="293"/>
        <end position="381"/>
    </location>
</feature>
<keyword evidence="2" id="KW-0227">DNA damage</keyword>
<organism evidence="9 10">
    <name type="scientific">Galendromus occidentalis</name>
    <name type="common">western predatory mite</name>
    <dbReference type="NCBI Taxonomy" id="34638"/>
    <lineage>
        <taxon>Eukaryota</taxon>
        <taxon>Metazoa</taxon>
        <taxon>Ecdysozoa</taxon>
        <taxon>Arthropoda</taxon>
        <taxon>Chelicerata</taxon>
        <taxon>Arachnida</taxon>
        <taxon>Acari</taxon>
        <taxon>Parasitiformes</taxon>
        <taxon>Mesostigmata</taxon>
        <taxon>Gamasina</taxon>
        <taxon>Phytoseioidea</taxon>
        <taxon>Phytoseiidae</taxon>
        <taxon>Typhlodrominae</taxon>
        <taxon>Galendromus</taxon>
    </lineage>
</organism>
<feature type="compositionally biased region" description="Polar residues" evidence="6">
    <location>
        <begin position="477"/>
        <end position="499"/>
    </location>
</feature>
<dbReference type="Gene3D" id="3.40.50.10190">
    <property type="entry name" value="BRCT domain"/>
    <property type="match status" value="2"/>
</dbReference>
<dbReference type="Pfam" id="PF16589">
    <property type="entry name" value="BRCT_2"/>
    <property type="match status" value="1"/>
</dbReference>
<evidence type="ECO:0000259" key="8">
    <source>
        <dbReference type="PROSITE" id="PS50172"/>
    </source>
</evidence>
<feature type="compositionally biased region" description="Polar residues" evidence="6">
    <location>
        <begin position="365"/>
        <end position="378"/>
    </location>
</feature>
<feature type="compositionally biased region" description="Basic and acidic residues" evidence="6">
    <location>
        <begin position="779"/>
        <end position="791"/>
    </location>
</feature>
<feature type="compositionally biased region" description="Polar residues" evidence="6">
    <location>
        <begin position="799"/>
        <end position="811"/>
    </location>
</feature>
<feature type="compositionally biased region" description="Basic and acidic residues" evidence="6">
    <location>
        <begin position="413"/>
        <end position="429"/>
    </location>
</feature>
<dbReference type="AlphaFoldDB" id="A0AAJ7L5W8"/>
<feature type="compositionally biased region" description="Basic and acidic residues" evidence="6">
    <location>
        <begin position="682"/>
        <end position="693"/>
    </location>
</feature>
<feature type="compositionally biased region" description="Basic and acidic residues" evidence="6">
    <location>
        <begin position="612"/>
        <end position="621"/>
    </location>
</feature>
<gene>
    <name evidence="10" type="primary">LOC100897945</name>
</gene>
<dbReference type="CDD" id="cd17744">
    <property type="entry name" value="BRCT_MDC1_rpt1"/>
    <property type="match status" value="1"/>
</dbReference>
<keyword evidence="7" id="KW-0472">Membrane</keyword>
<feature type="region of interest" description="Disordered" evidence="6">
    <location>
        <begin position="396"/>
        <end position="508"/>
    </location>
</feature>
<dbReference type="InterPro" id="IPR036420">
    <property type="entry name" value="BRCT_dom_sf"/>
</dbReference>
<feature type="transmembrane region" description="Helical" evidence="7">
    <location>
        <begin position="12"/>
        <end position="33"/>
    </location>
</feature>
<evidence type="ECO:0000313" key="10">
    <source>
        <dbReference type="RefSeq" id="XP_018496781.1"/>
    </source>
</evidence>
<feature type="region of interest" description="Disordered" evidence="6">
    <location>
        <begin position="522"/>
        <end position="856"/>
    </location>
</feature>
<dbReference type="Pfam" id="PF16770">
    <property type="entry name" value="RTT107_BRCT_5"/>
    <property type="match status" value="1"/>
</dbReference>
<reference evidence="10" key="1">
    <citation type="submission" date="2025-08" db="UniProtKB">
        <authorList>
            <consortium name="RefSeq"/>
        </authorList>
    </citation>
    <scope>IDENTIFICATION</scope>
</reference>
<keyword evidence="3" id="KW-0539">Nucleus</keyword>
<dbReference type="Proteomes" id="UP000694867">
    <property type="component" value="Unplaced"/>
</dbReference>
<keyword evidence="9" id="KW-1185">Reference proteome</keyword>
<feature type="compositionally biased region" description="Basic and acidic residues" evidence="6">
    <location>
        <begin position="649"/>
        <end position="661"/>
    </location>
</feature>
<dbReference type="PROSITE" id="PS50172">
    <property type="entry name" value="BRCT"/>
    <property type="match status" value="1"/>
</dbReference>
<keyword evidence="7" id="KW-1133">Transmembrane helix</keyword>
<evidence type="ECO:0000256" key="5">
    <source>
        <dbReference type="ARBA" id="ARBA00030146"/>
    </source>
</evidence>
<dbReference type="GO" id="GO:0006974">
    <property type="term" value="P:DNA damage response"/>
    <property type="evidence" value="ECO:0007669"/>
    <property type="project" value="UniProtKB-KW"/>
</dbReference>
<feature type="compositionally biased region" description="Basic and acidic residues" evidence="6">
    <location>
        <begin position="584"/>
        <end position="595"/>
    </location>
</feature>
<evidence type="ECO:0000313" key="9">
    <source>
        <dbReference type="Proteomes" id="UP000694867"/>
    </source>
</evidence>
<dbReference type="PANTHER" id="PTHR23196:SF1">
    <property type="entry name" value="PAX-INTERACTING PROTEIN 1"/>
    <property type="match status" value="1"/>
</dbReference>
<dbReference type="RefSeq" id="XP_018496781.1">
    <property type="nucleotide sequence ID" value="XM_018641265.1"/>
</dbReference>
<comment type="subcellular location">
    <subcellularLocation>
        <location evidence="1">Nucleus</location>
    </subcellularLocation>
</comment>
<feature type="region of interest" description="Disordered" evidence="6">
    <location>
        <begin position="244"/>
        <end position="277"/>
    </location>
</feature>
<dbReference type="CDD" id="cd18432">
    <property type="entry name" value="BRCT_PAXIP1_rpt6_like"/>
    <property type="match status" value="1"/>
</dbReference>
<dbReference type="PANTHER" id="PTHR23196">
    <property type="entry name" value="PAX TRANSCRIPTION ACTIVATION DOMAIN INTERACTING PROTEIN"/>
    <property type="match status" value="1"/>
</dbReference>
<dbReference type="KEGG" id="goe:100897945"/>
<dbReference type="GO" id="GO:0005634">
    <property type="term" value="C:nucleus"/>
    <property type="evidence" value="ECO:0007669"/>
    <property type="project" value="UniProtKB-SubCell"/>
</dbReference>
<dbReference type="GeneID" id="100897945"/>
<evidence type="ECO:0000256" key="1">
    <source>
        <dbReference type="ARBA" id="ARBA00004123"/>
    </source>
</evidence>
<name>A0AAJ7L5W8_9ACAR</name>
<proteinExistence type="predicted"/>
<evidence type="ECO:0000256" key="4">
    <source>
        <dbReference type="ARBA" id="ARBA00023858"/>
    </source>
</evidence>
<evidence type="ECO:0000256" key="6">
    <source>
        <dbReference type="SAM" id="MobiDB-lite"/>
    </source>
</evidence>
<keyword evidence="7" id="KW-0812">Transmembrane</keyword>
<feature type="compositionally biased region" description="Polar residues" evidence="6">
    <location>
        <begin position="624"/>
        <end position="643"/>
    </location>
</feature>
<evidence type="ECO:0000256" key="2">
    <source>
        <dbReference type="ARBA" id="ARBA00022763"/>
    </source>
</evidence>
<sequence length="1055" mass="116059">MAERRKADPKIKILFGTVFVKSILVVVIFKRIFTKQPIMKTFKLVIPADEDLPQRLRISLSGHSGTEIDIHFSTAINNKVIEVELDADTPTTLNGTDDKTSELLSQIDIESSGGFIPPDIAKQLDEEEDEVVWASQCQEEEEEPVNSVIPGLYSPAEQASRKRSIESSFEDECFVPATQQHKLEDGSSEDDVIAVILSSDEEEEEADANIAPVGRIQEERHPPARENLISTPIKNTVPVVVEIDNDPDGDAGAKAAADSDDSFTGEPMMPDSQPVEPILKKKFVKKKNVVVLSSDDEEEDAENPGVQKGLPDFETEPLIGDVEPKRVSSLAGDEEVIPETDGVDRPSDIASEPLEKSGTEEHSSGKSVSNRINRSSGWESFDEDIEILTGVQMVEDTENQAVPRPVASGNSDIHSEERTEIPETEEQQKFKAPYPVEDQSMSAQDARTQESLKLTLLSESERAETAPGVQVHEDSIEASSRQVPTGTPNGASSERPSPTSKDRRYDAHDTHDYVYLRTLQQHASDAARRRKVAEWLASSPAGPNEEYASLLEDANMVEEILDTSTRLPPPESPIISTASETDEKDSNGKVDKKIPGVDTPSRKRSSPPEGLKSSEKRRCDDSAFDTNVEQSRTPSGAGQSALTGNPCDPKSKSSGKAEKSKVFGSPQAEVLVAETVPEEEVLAERGLESKEIEETPVQENAPEFTKPTLEIRRPTRSRSSKTSSVDMSKAELPDPYAKETIEVDPPSKSRTRRAVKKSESKGASPSTIDFSEEINPELIEARPLRSRDNPKARPGRVRSLSNVNEPDQSNPKRSRLIEKSSSISTLASRRRRSSEDHRVKGNQGEDSSMLDHSVASSDSSLGVTRLAKARVMFTGIENPPRDGVLKLGLKLTDMISQCNVVVAAKFTRTVKMMYAIAKGIPVLSSNWVTESLEANKVLDIDNFMLRDEAAEEKYGFSLENTLRMASEKKFFKGWSFYVTKSCSPSAEQLGEILSGCKAKIITRVPTKFTENTVVVTCAADRKLLPKKPPVPAVSVEFVFHGILQHQLDFKTYEVI</sequence>
<dbReference type="InterPro" id="IPR001357">
    <property type="entry name" value="BRCT_dom"/>
</dbReference>
<protein>
    <recommendedName>
        <fullName evidence="4">PAX-interacting protein 1</fullName>
    </recommendedName>
    <alternativeName>
        <fullName evidence="5">PAX transactivation activation domain-interacting protein</fullName>
    </alternativeName>
</protein>
<accession>A0AAJ7L5W8</accession>
<dbReference type="InterPro" id="IPR051579">
    <property type="entry name" value="DDR_Transcriptional_Reg"/>
</dbReference>